<accession>A0A4P9W171</accession>
<name>A0A4P9W171_9FUNG</name>
<reference evidence="13" key="1">
    <citation type="journal article" date="2018" name="Nat. Microbiol.">
        <title>Leveraging single-cell genomics to expand the fungal tree of life.</title>
        <authorList>
            <person name="Ahrendt S.R."/>
            <person name="Quandt C.A."/>
            <person name="Ciobanu D."/>
            <person name="Clum A."/>
            <person name="Salamov A."/>
            <person name="Andreopoulos B."/>
            <person name="Cheng J.F."/>
            <person name="Woyke T."/>
            <person name="Pelin A."/>
            <person name="Henrissat B."/>
            <person name="Reynolds N.K."/>
            <person name="Benny G.L."/>
            <person name="Smith M.E."/>
            <person name="James T.Y."/>
            <person name="Grigoriev I.V."/>
        </authorList>
    </citation>
    <scope>NUCLEOTIDE SEQUENCE [LARGE SCALE GENOMIC DNA]</scope>
</reference>
<dbReference type="InterPro" id="IPR036322">
    <property type="entry name" value="WD40_repeat_dom_sf"/>
</dbReference>
<evidence type="ECO:0000256" key="1">
    <source>
        <dbReference type="ARBA" id="ARBA00004123"/>
    </source>
</evidence>
<evidence type="ECO:0000256" key="6">
    <source>
        <dbReference type="ARBA" id="ARBA00022490"/>
    </source>
</evidence>
<evidence type="ECO:0000256" key="3">
    <source>
        <dbReference type="ARBA" id="ARBA00005043"/>
    </source>
</evidence>
<dbReference type="Proteomes" id="UP000269721">
    <property type="component" value="Unassembled WGS sequence"/>
</dbReference>
<keyword evidence="6" id="KW-0963">Cytoplasm</keyword>
<keyword evidence="10" id="KW-0539">Nucleus</keyword>
<dbReference type="OrthoDB" id="27911at2759"/>
<dbReference type="GO" id="GO:0005737">
    <property type="term" value="C:cytoplasm"/>
    <property type="evidence" value="ECO:0007669"/>
    <property type="project" value="UniProtKB-SubCell"/>
</dbReference>
<keyword evidence="7" id="KW-0853">WD repeat</keyword>
<dbReference type="GO" id="GO:0005634">
    <property type="term" value="C:nucleus"/>
    <property type="evidence" value="ECO:0007669"/>
    <property type="project" value="UniProtKB-SubCell"/>
</dbReference>
<sequence>MCVGVGRGRFLPGETQIFASSASDGTARIWERIDGGEGQVDEVKCVQIIDVGPKFPNCLALAYLPNSSGSDLRAPYSSSRSPYPRERWYRQSSYRLRQTKRTGCPPRRPTGGYLRRVASGGLCTVVDNPPEGGRAGATETSGVLGVREDAFTKTLSLHGHFDWVRSVEIATYTATPPNTASGSHFRDGDLVVASGSQDKYIRVWRIADAGAVADAATAGSGPEDLFTSEMMEALAEAGIKRKYTVMFDALLLGHDDWVHCVSWQPAISLELGGARVYHQPMALISASADKSLMIWRPDADSGTWVNERAQHPSTSCSKVRMGEVGGSTLGFYGGHFSPDGKTVIANGYHGAINLWSEASENDPALSLIFFPCLVDWRPRIGATGHFLSVESLAWDPTGQFLVSTRQVSAAICAQLLDQTCRLVAPWNRGGVRTWHEIARPQIHGYDLHCLAFFHKYGFVSGADEKLLPWGCGSRKVYTVLKRTTVSKERANKDRDQAVSAAPLPPSLPSSPSTPRSNKIQARSRPTARIFVSSGENRIAVTADRGVFCFCSLVYDRDWGGSPGGKVSITGEYRMPNRDLATTFFEPSTS</sequence>
<feature type="region of interest" description="Disordered" evidence="11">
    <location>
        <begin position="488"/>
        <end position="525"/>
    </location>
</feature>
<comment type="similarity">
    <text evidence="4">Belongs to the WD repeat ELP2 family.</text>
</comment>
<evidence type="ECO:0000256" key="9">
    <source>
        <dbReference type="ARBA" id="ARBA00022737"/>
    </source>
</evidence>
<dbReference type="GO" id="GO:0002098">
    <property type="term" value="P:tRNA wobble uridine modification"/>
    <property type="evidence" value="ECO:0007669"/>
    <property type="project" value="InterPro"/>
</dbReference>
<evidence type="ECO:0000256" key="11">
    <source>
        <dbReference type="SAM" id="MobiDB-lite"/>
    </source>
</evidence>
<dbReference type="UniPathway" id="UPA00988"/>
<dbReference type="Pfam" id="PF00400">
    <property type="entry name" value="WD40"/>
    <property type="match status" value="3"/>
</dbReference>
<evidence type="ECO:0000256" key="4">
    <source>
        <dbReference type="ARBA" id="ARBA00005881"/>
    </source>
</evidence>
<evidence type="ECO:0000256" key="2">
    <source>
        <dbReference type="ARBA" id="ARBA00004496"/>
    </source>
</evidence>
<keyword evidence="8" id="KW-0819">tRNA processing</keyword>
<keyword evidence="13" id="KW-1185">Reference proteome</keyword>
<dbReference type="AlphaFoldDB" id="A0A4P9W171"/>
<dbReference type="EMBL" id="KZ998623">
    <property type="protein sequence ID" value="RKO85919.1"/>
    <property type="molecule type" value="Genomic_DNA"/>
</dbReference>
<organism evidence="12 13">
    <name type="scientific">Blyttiomyces helicus</name>
    <dbReference type="NCBI Taxonomy" id="388810"/>
    <lineage>
        <taxon>Eukaryota</taxon>
        <taxon>Fungi</taxon>
        <taxon>Fungi incertae sedis</taxon>
        <taxon>Chytridiomycota</taxon>
        <taxon>Chytridiomycota incertae sedis</taxon>
        <taxon>Chytridiomycetes</taxon>
        <taxon>Chytridiomycetes incertae sedis</taxon>
        <taxon>Blyttiomyces</taxon>
    </lineage>
</organism>
<protein>
    <recommendedName>
        <fullName evidence="5">Elongator complex protein 2</fullName>
    </recommendedName>
</protein>
<evidence type="ECO:0000256" key="8">
    <source>
        <dbReference type="ARBA" id="ARBA00022694"/>
    </source>
</evidence>
<dbReference type="SMART" id="SM00320">
    <property type="entry name" value="WD40"/>
    <property type="match status" value="3"/>
</dbReference>
<proteinExistence type="inferred from homology"/>
<evidence type="ECO:0000313" key="13">
    <source>
        <dbReference type="Proteomes" id="UP000269721"/>
    </source>
</evidence>
<dbReference type="SUPFAM" id="SSF50978">
    <property type="entry name" value="WD40 repeat-like"/>
    <property type="match status" value="1"/>
</dbReference>
<evidence type="ECO:0000256" key="10">
    <source>
        <dbReference type="ARBA" id="ARBA00023242"/>
    </source>
</evidence>
<dbReference type="InterPro" id="IPR001680">
    <property type="entry name" value="WD40_rpt"/>
</dbReference>
<evidence type="ECO:0000313" key="12">
    <source>
        <dbReference type="EMBL" id="RKO85919.1"/>
    </source>
</evidence>
<evidence type="ECO:0000256" key="7">
    <source>
        <dbReference type="ARBA" id="ARBA00022574"/>
    </source>
</evidence>
<gene>
    <name evidence="12" type="ORF">BDK51DRAFT_47448</name>
</gene>
<dbReference type="PANTHER" id="PTHR44111:SF1">
    <property type="entry name" value="ELONGATOR COMPLEX PROTEIN 2"/>
    <property type="match status" value="1"/>
</dbReference>
<dbReference type="GO" id="GO:0033588">
    <property type="term" value="C:elongator holoenzyme complex"/>
    <property type="evidence" value="ECO:0007669"/>
    <property type="project" value="InterPro"/>
</dbReference>
<dbReference type="InterPro" id="IPR015943">
    <property type="entry name" value="WD40/YVTN_repeat-like_dom_sf"/>
</dbReference>
<dbReference type="PANTHER" id="PTHR44111">
    <property type="entry name" value="ELONGATOR COMPLEX PROTEIN 2"/>
    <property type="match status" value="1"/>
</dbReference>
<comment type="subcellular location">
    <subcellularLocation>
        <location evidence="2">Cytoplasm</location>
    </subcellularLocation>
    <subcellularLocation>
        <location evidence="1">Nucleus</location>
    </subcellularLocation>
</comment>
<dbReference type="Gene3D" id="2.130.10.10">
    <property type="entry name" value="YVTN repeat-like/Quinoprotein amine dehydrogenase"/>
    <property type="match status" value="2"/>
</dbReference>
<dbReference type="InterPro" id="IPR037289">
    <property type="entry name" value="Elp2"/>
</dbReference>
<comment type="pathway">
    <text evidence="3">tRNA modification; 5-methoxycarbonylmethyl-2-thiouridine-tRNA biosynthesis.</text>
</comment>
<evidence type="ECO:0000256" key="5">
    <source>
        <dbReference type="ARBA" id="ARBA00020267"/>
    </source>
</evidence>
<keyword evidence="9" id="KW-0677">Repeat</keyword>